<name>A0A8H4JP43_9HYPO</name>
<comment type="caution">
    <text evidence="8">The sequence shown here is derived from an EMBL/GenBank/DDBJ whole genome shotgun (WGS) entry which is preliminary data.</text>
</comment>
<dbReference type="GO" id="GO:0003677">
    <property type="term" value="F:DNA binding"/>
    <property type="evidence" value="ECO:0007669"/>
    <property type="project" value="UniProtKB-KW"/>
</dbReference>
<keyword evidence="3" id="KW-0805">Transcription regulation</keyword>
<keyword evidence="5" id="KW-0804">Transcription</keyword>
<gene>
    <name evidence="8" type="ORF">FACUT_7537</name>
</gene>
<evidence type="ECO:0000256" key="2">
    <source>
        <dbReference type="ARBA" id="ARBA00022833"/>
    </source>
</evidence>
<dbReference type="InterPro" id="IPR052360">
    <property type="entry name" value="Transcr_Regulatory_Proteins"/>
</dbReference>
<feature type="region of interest" description="Disordered" evidence="7">
    <location>
        <begin position="1"/>
        <end position="33"/>
    </location>
</feature>
<keyword evidence="6" id="KW-0539">Nucleus</keyword>
<evidence type="ECO:0000256" key="4">
    <source>
        <dbReference type="ARBA" id="ARBA00023125"/>
    </source>
</evidence>
<sequence>MRPIVPLYSEASSPKPPSRILPPKGKKAVRRWERTGKPKPICVRCAKGKFDCDGYSSDSTREASDSTDLSCGTESSAGDMSTSPGTPATTLNLTPSPVSGHSEPCTWHESTSSFSPVASTYNPVYTEHFNQNANLSNALFSYSELYSSIVLREILQDECIQSAVLALGSFFYSGFILSQNGVQIEIANHHRHQSLQLYNVALHVFRMRMQSSIGTTSRWMVLMTPLLVMYELLQGDFDAADKLLSSAIEALRSTGDISHISTSESSAGWADVGIRTAKDLGESDIHITA</sequence>
<dbReference type="PANTHER" id="PTHR36206:SF4">
    <property type="entry name" value="HYPOTHETICAL CONSERVED PROTEIN (EUROFUNG)-RELATED"/>
    <property type="match status" value="1"/>
</dbReference>
<evidence type="ECO:0000256" key="1">
    <source>
        <dbReference type="ARBA" id="ARBA00022723"/>
    </source>
</evidence>
<evidence type="ECO:0000256" key="6">
    <source>
        <dbReference type="ARBA" id="ARBA00023242"/>
    </source>
</evidence>
<dbReference type="EMBL" id="JAADJF010000195">
    <property type="protein sequence ID" value="KAF4434877.1"/>
    <property type="molecule type" value="Genomic_DNA"/>
</dbReference>
<organism evidence="8 9">
    <name type="scientific">Fusarium acutatum</name>
    <dbReference type="NCBI Taxonomy" id="78861"/>
    <lineage>
        <taxon>Eukaryota</taxon>
        <taxon>Fungi</taxon>
        <taxon>Dikarya</taxon>
        <taxon>Ascomycota</taxon>
        <taxon>Pezizomycotina</taxon>
        <taxon>Sordariomycetes</taxon>
        <taxon>Hypocreomycetidae</taxon>
        <taxon>Hypocreales</taxon>
        <taxon>Nectriaceae</taxon>
        <taxon>Fusarium</taxon>
        <taxon>Fusarium fujikuroi species complex</taxon>
    </lineage>
</organism>
<dbReference type="Proteomes" id="UP000536711">
    <property type="component" value="Unassembled WGS sequence"/>
</dbReference>
<evidence type="ECO:0000256" key="7">
    <source>
        <dbReference type="SAM" id="MobiDB-lite"/>
    </source>
</evidence>
<keyword evidence="2" id="KW-0862">Zinc</keyword>
<dbReference type="AlphaFoldDB" id="A0A8H4JP43"/>
<dbReference type="GO" id="GO:0046872">
    <property type="term" value="F:metal ion binding"/>
    <property type="evidence" value="ECO:0007669"/>
    <property type="project" value="UniProtKB-KW"/>
</dbReference>
<feature type="region of interest" description="Disordered" evidence="7">
    <location>
        <begin position="54"/>
        <end position="105"/>
    </location>
</feature>
<dbReference type="PANTHER" id="PTHR36206">
    <property type="entry name" value="ASPERCRYPTIN BIOSYNTHESIS CLUSTER-SPECIFIC TRANSCRIPTION REGULATOR ATNN-RELATED"/>
    <property type="match status" value="1"/>
</dbReference>
<evidence type="ECO:0000313" key="8">
    <source>
        <dbReference type="EMBL" id="KAF4434877.1"/>
    </source>
</evidence>
<evidence type="ECO:0000256" key="5">
    <source>
        <dbReference type="ARBA" id="ARBA00023163"/>
    </source>
</evidence>
<protein>
    <submittedName>
        <fullName evidence="8">Transcriptional regulatory</fullName>
    </submittedName>
</protein>
<keyword evidence="4" id="KW-0238">DNA-binding</keyword>
<evidence type="ECO:0000313" key="9">
    <source>
        <dbReference type="Proteomes" id="UP000536711"/>
    </source>
</evidence>
<feature type="compositionally biased region" description="Polar residues" evidence="7">
    <location>
        <begin position="66"/>
        <end position="99"/>
    </location>
</feature>
<reference evidence="8 9" key="1">
    <citation type="submission" date="2020-01" db="EMBL/GenBank/DDBJ databases">
        <title>Identification and distribution of gene clusters putatively required for synthesis of sphingolipid metabolism inhibitors in phylogenetically diverse species of the filamentous fungus Fusarium.</title>
        <authorList>
            <person name="Kim H.-S."/>
            <person name="Busman M."/>
            <person name="Brown D.W."/>
            <person name="Divon H."/>
            <person name="Uhlig S."/>
            <person name="Proctor R.H."/>
        </authorList>
    </citation>
    <scope>NUCLEOTIDE SEQUENCE [LARGE SCALE GENOMIC DNA]</scope>
    <source>
        <strain evidence="8 9">NRRL 13308</strain>
    </source>
</reference>
<proteinExistence type="predicted"/>
<keyword evidence="1" id="KW-0479">Metal-binding</keyword>
<keyword evidence="9" id="KW-1185">Reference proteome</keyword>
<accession>A0A8H4JP43</accession>
<dbReference type="OrthoDB" id="1919336at2759"/>
<evidence type="ECO:0000256" key="3">
    <source>
        <dbReference type="ARBA" id="ARBA00023015"/>
    </source>
</evidence>